<evidence type="ECO:0000313" key="12">
    <source>
        <dbReference type="EMBL" id="MQY02394.1"/>
    </source>
</evidence>
<protein>
    <submittedName>
        <fullName evidence="12">D-alanyl-D-alanine carboxypeptidase</fullName>
        <ecNumber evidence="12">3.4.16.4</ecNumber>
    </submittedName>
</protein>
<dbReference type="InterPro" id="IPR018044">
    <property type="entry name" value="Peptidase_S11"/>
</dbReference>
<keyword evidence="5" id="KW-0573">Peptidoglycan synthesis</keyword>
<feature type="active site" description="Acyl-ester intermediate" evidence="7">
    <location>
        <position position="53"/>
    </location>
</feature>
<feature type="chain" id="PRO_5029903898" evidence="10">
    <location>
        <begin position="18"/>
        <end position="284"/>
    </location>
</feature>
<evidence type="ECO:0000256" key="4">
    <source>
        <dbReference type="ARBA" id="ARBA00022960"/>
    </source>
</evidence>
<evidence type="ECO:0000256" key="7">
    <source>
        <dbReference type="PIRSR" id="PIRSR618044-1"/>
    </source>
</evidence>
<dbReference type="EMBL" id="WEGH01000001">
    <property type="protein sequence ID" value="MQY02394.1"/>
    <property type="molecule type" value="Genomic_DNA"/>
</dbReference>
<keyword evidence="3 12" id="KW-0378">Hydrolase</keyword>
<dbReference type="GO" id="GO:0008360">
    <property type="term" value="P:regulation of cell shape"/>
    <property type="evidence" value="ECO:0007669"/>
    <property type="project" value="UniProtKB-KW"/>
</dbReference>
<feature type="domain" description="Peptidase S11 D-alanyl-D-alanine carboxypeptidase A N-terminal" evidence="11">
    <location>
        <begin position="21"/>
        <end position="252"/>
    </location>
</feature>
<dbReference type="AlphaFoldDB" id="A0A7K0BNW0"/>
<comment type="similarity">
    <text evidence="1 9">Belongs to the peptidase S11 family.</text>
</comment>
<evidence type="ECO:0000259" key="11">
    <source>
        <dbReference type="Pfam" id="PF00768"/>
    </source>
</evidence>
<comment type="caution">
    <text evidence="12">The sequence shown here is derived from an EMBL/GenBank/DDBJ whole genome shotgun (WGS) entry which is preliminary data.</text>
</comment>
<keyword evidence="4" id="KW-0133">Cell shape</keyword>
<feature type="binding site" evidence="8">
    <location>
        <position position="222"/>
    </location>
    <ligand>
        <name>substrate</name>
    </ligand>
</feature>
<proteinExistence type="inferred from homology"/>
<evidence type="ECO:0000256" key="2">
    <source>
        <dbReference type="ARBA" id="ARBA00022729"/>
    </source>
</evidence>
<feature type="active site" description="Proton acceptor" evidence="7">
    <location>
        <position position="56"/>
    </location>
</feature>
<organism evidence="12 13">
    <name type="scientific">Actinomadura macrotermitis</name>
    <dbReference type="NCBI Taxonomy" id="2585200"/>
    <lineage>
        <taxon>Bacteria</taxon>
        <taxon>Bacillati</taxon>
        <taxon>Actinomycetota</taxon>
        <taxon>Actinomycetes</taxon>
        <taxon>Streptosporangiales</taxon>
        <taxon>Thermomonosporaceae</taxon>
        <taxon>Actinomadura</taxon>
    </lineage>
</organism>
<dbReference type="GO" id="GO:0009252">
    <property type="term" value="P:peptidoglycan biosynthetic process"/>
    <property type="evidence" value="ECO:0007669"/>
    <property type="project" value="UniProtKB-KW"/>
</dbReference>
<evidence type="ECO:0000256" key="5">
    <source>
        <dbReference type="ARBA" id="ARBA00022984"/>
    </source>
</evidence>
<dbReference type="GO" id="GO:0009002">
    <property type="term" value="F:serine-type D-Ala-D-Ala carboxypeptidase activity"/>
    <property type="evidence" value="ECO:0007669"/>
    <property type="project" value="UniProtKB-EC"/>
</dbReference>
<gene>
    <name evidence="12" type="ORF">ACRB68_04240</name>
</gene>
<keyword evidence="13" id="KW-1185">Reference proteome</keyword>
<evidence type="ECO:0000313" key="13">
    <source>
        <dbReference type="Proteomes" id="UP000487268"/>
    </source>
</evidence>
<evidence type="ECO:0000256" key="10">
    <source>
        <dbReference type="SAM" id="SignalP"/>
    </source>
</evidence>
<dbReference type="GO" id="GO:0071555">
    <property type="term" value="P:cell wall organization"/>
    <property type="evidence" value="ECO:0007669"/>
    <property type="project" value="UniProtKB-KW"/>
</dbReference>
<name>A0A7K0BNW0_9ACTN</name>
<evidence type="ECO:0000256" key="9">
    <source>
        <dbReference type="RuleBase" id="RU004016"/>
    </source>
</evidence>
<evidence type="ECO:0000256" key="6">
    <source>
        <dbReference type="ARBA" id="ARBA00023316"/>
    </source>
</evidence>
<sequence>MCLLLIAALLTAPPAAAEAGPAGVGSRTAYLTDAASGGTRWARGADTAYPAASITKVMTALVVLRAGGLDRVVTIEQKHVDYAVRHGATSAGLRAGERLTARELLYALLLPSGADAAYALAEAYAPTWQDFVAEMNATAASLGMTRTRYDNVDGLPYPTRDADPSTPRDLVRLGRAALRYAAFRRTVRTRVRTLPGRGAHRAHTWTNTNRLLGAYRGATGIKTGYTGAAGYCLLFTARRGRRTLIGATLGGATSAGRFADAARLLDWGFGVTSPSRLRTTESRD</sequence>
<evidence type="ECO:0000256" key="8">
    <source>
        <dbReference type="PIRSR" id="PIRSR618044-2"/>
    </source>
</evidence>
<dbReference type="Pfam" id="PF00768">
    <property type="entry name" value="Peptidase_S11"/>
    <property type="match status" value="1"/>
</dbReference>
<dbReference type="EC" id="3.4.16.4" evidence="12"/>
<keyword evidence="12" id="KW-0121">Carboxypeptidase</keyword>
<evidence type="ECO:0000256" key="3">
    <source>
        <dbReference type="ARBA" id="ARBA00022801"/>
    </source>
</evidence>
<dbReference type="Proteomes" id="UP000487268">
    <property type="component" value="Unassembled WGS sequence"/>
</dbReference>
<keyword evidence="2 10" id="KW-0732">Signal</keyword>
<dbReference type="InterPro" id="IPR012338">
    <property type="entry name" value="Beta-lactam/transpept-like"/>
</dbReference>
<dbReference type="PANTHER" id="PTHR21581:SF33">
    <property type="entry name" value="D-ALANYL-D-ALANINE CARBOXYPEPTIDASE DACB"/>
    <property type="match status" value="1"/>
</dbReference>
<dbReference type="GO" id="GO:0006508">
    <property type="term" value="P:proteolysis"/>
    <property type="evidence" value="ECO:0007669"/>
    <property type="project" value="InterPro"/>
</dbReference>
<dbReference type="SUPFAM" id="SSF56601">
    <property type="entry name" value="beta-lactamase/transpeptidase-like"/>
    <property type="match status" value="1"/>
</dbReference>
<keyword evidence="6" id="KW-0961">Cell wall biogenesis/degradation</keyword>
<dbReference type="Gene3D" id="3.40.710.10">
    <property type="entry name" value="DD-peptidase/beta-lactamase superfamily"/>
    <property type="match status" value="1"/>
</dbReference>
<dbReference type="PRINTS" id="PR00725">
    <property type="entry name" value="DADACBPTASE1"/>
</dbReference>
<dbReference type="InterPro" id="IPR001967">
    <property type="entry name" value="Peptidase_S11_N"/>
</dbReference>
<feature type="signal peptide" evidence="10">
    <location>
        <begin position="1"/>
        <end position="17"/>
    </location>
</feature>
<dbReference type="PANTHER" id="PTHR21581">
    <property type="entry name" value="D-ALANYL-D-ALANINE CARBOXYPEPTIDASE"/>
    <property type="match status" value="1"/>
</dbReference>
<evidence type="ECO:0000256" key="1">
    <source>
        <dbReference type="ARBA" id="ARBA00007164"/>
    </source>
</evidence>
<keyword evidence="12" id="KW-0645">Protease</keyword>
<feature type="active site" evidence="7">
    <location>
        <position position="112"/>
    </location>
</feature>
<accession>A0A7K0BNW0</accession>
<reference evidence="12 13" key="1">
    <citation type="submission" date="2019-10" db="EMBL/GenBank/DDBJ databases">
        <title>Actinomadura rubteroloni sp. nov. and Actinomadura macrotermitis sp. nov., isolated from the gut of fungus growing-termite Macrotermes natalensis.</title>
        <authorList>
            <person name="Benndorf R."/>
            <person name="Martin K."/>
            <person name="Kuefner M."/>
            <person name="De Beer W."/>
            <person name="Kaster A.-K."/>
            <person name="Vollmers J."/>
            <person name="Poulsen M."/>
            <person name="Beemelmanns C."/>
        </authorList>
    </citation>
    <scope>NUCLEOTIDE SEQUENCE [LARGE SCALE GENOMIC DNA]</scope>
    <source>
        <strain evidence="12 13">RB68</strain>
    </source>
</reference>